<sequence length="120" mass="13958">MDPRVDDEAPKDPAAYHKHKLPFDEKDFEGHRASSVFIGVHVPESRRHSHRRHRHHHHNATTQQTNSNNGAGTPPSQRVQFILGEDNGDEKHESHPLFSEMEELVKEGDELNWKERARYN</sequence>
<name>A0A9P0NVV5_ACAOB</name>
<gene>
    <name evidence="2" type="ORF">ACAOBT_LOCUS4035</name>
</gene>
<evidence type="ECO:0000313" key="2">
    <source>
        <dbReference type="EMBL" id="CAH1961219.1"/>
    </source>
</evidence>
<accession>A0A9P0NVV5</accession>
<dbReference type="EMBL" id="CAKOFQ010006692">
    <property type="protein sequence ID" value="CAH1961219.1"/>
    <property type="molecule type" value="Genomic_DNA"/>
</dbReference>
<organism evidence="2 3">
    <name type="scientific">Acanthoscelides obtectus</name>
    <name type="common">Bean weevil</name>
    <name type="synonym">Bruchus obtectus</name>
    <dbReference type="NCBI Taxonomy" id="200917"/>
    <lineage>
        <taxon>Eukaryota</taxon>
        <taxon>Metazoa</taxon>
        <taxon>Ecdysozoa</taxon>
        <taxon>Arthropoda</taxon>
        <taxon>Hexapoda</taxon>
        <taxon>Insecta</taxon>
        <taxon>Pterygota</taxon>
        <taxon>Neoptera</taxon>
        <taxon>Endopterygota</taxon>
        <taxon>Coleoptera</taxon>
        <taxon>Polyphaga</taxon>
        <taxon>Cucujiformia</taxon>
        <taxon>Chrysomeloidea</taxon>
        <taxon>Chrysomelidae</taxon>
        <taxon>Bruchinae</taxon>
        <taxon>Bruchini</taxon>
        <taxon>Acanthoscelides</taxon>
    </lineage>
</organism>
<feature type="region of interest" description="Disordered" evidence="1">
    <location>
        <begin position="42"/>
        <end position="78"/>
    </location>
</feature>
<protein>
    <submittedName>
        <fullName evidence="2">Uncharacterized protein</fullName>
    </submittedName>
</protein>
<dbReference type="OrthoDB" id="1735926at2759"/>
<evidence type="ECO:0000313" key="3">
    <source>
        <dbReference type="Proteomes" id="UP001152888"/>
    </source>
</evidence>
<keyword evidence="3" id="KW-1185">Reference proteome</keyword>
<comment type="caution">
    <text evidence="2">The sequence shown here is derived from an EMBL/GenBank/DDBJ whole genome shotgun (WGS) entry which is preliminary data.</text>
</comment>
<feature type="region of interest" description="Disordered" evidence="1">
    <location>
        <begin position="1"/>
        <end position="27"/>
    </location>
</feature>
<feature type="compositionally biased region" description="Polar residues" evidence="1">
    <location>
        <begin position="60"/>
        <end position="78"/>
    </location>
</feature>
<evidence type="ECO:0000256" key="1">
    <source>
        <dbReference type="SAM" id="MobiDB-lite"/>
    </source>
</evidence>
<proteinExistence type="predicted"/>
<reference evidence="2" key="1">
    <citation type="submission" date="2022-03" db="EMBL/GenBank/DDBJ databases">
        <authorList>
            <person name="Sayadi A."/>
        </authorList>
    </citation>
    <scope>NUCLEOTIDE SEQUENCE</scope>
</reference>
<dbReference type="AlphaFoldDB" id="A0A9P0NVV5"/>
<feature type="compositionally biased region" description="Basic residues" evidence="1">
    <location>
        <begin position="47"/>
        <end position="59"/>
    </location>
</feature>
<dbReference type="Proteomes" id="UP001152888">
    <property type="component" value="Unassembled WGS sequence"/>
</dbReference>